<keyword evidence="5" id="KW-1185">Reference proteome</keyword>
<dbReference type="GO" id="GO:0004519">
    <property type="term" value="F:endonuclease activity"/>
    <property type="evidence" value="ECO:0007669"/>
    <property type="project" value="UniProtKB-KW"/>
</dbReference>
<evidence type="ECO:0000313" key="4">
    <source>
        <dbReference type="EMBL" id="MDT0583603.1"/>
    </source>
</evidence>
<dbReference type="InterPro" id="IPR005135">
    <property type="entry name" value="Endo/exonuclease/phosphatase"/>
</dbReference>
<reference evidence="4 5" key="1">
    <citation type="submission" date="2023-09" db="EMBL/GenBank/DDBJ databases">
        <authorList>
            <person name="Rey-Velasco X."/>
        </authorList>
    </citation>
    <scope>NUCLEOTIDE SEQUENCE [LARGE SCALE GENOMIC DNA]</scope>
    <source>
        <strain evidence="4 5">W409</strain>
    </source>
</reference>
<dbReference type="AlphaFoldDB" id="A0AAW8R8T6"/>
<dbReference type="SUPFAM" id="SSF56219">
    <property type="entry name" value="DNase I-like"/>
    <property type="match status" value="1"/>
</dbReference>
<gene>
    <name evidence="4" type="ORF">RM544_13730</name>
</gene>
<feature type="region of interest" description="Disordered" evidence="1">
    <location>
        <begin position="316"/>
        <end position="337"/>
    </location>
</feature>
<dbReference type="RefSeq" id="WP_311362379.1">
    <property type="nucleotide sequence ID" value="NZ_JAVRIE010000006.1"/>
</dbReference>
<evidence type="ECO:0000256" key="1">
    <source>
        <dbReference type="SAM" id="MobiDB-lite"/>
    </source>
</evidence>
<dbReference type="EMBL" id="JAVRIE010000006">
    <property type="protein sequence ID" value="MDT0583603.1"/>
    <property type="molecule type" value="Genomic_DNA"/>
</dbReference>
<keyword evidence="2" id="KW-0732">Signal</keyword>
<keyword evidence="4" id="KW-0378">Hydrolase</keyword>
<dbReference type="InterPro" id="IPR036691">
    <property type="entry name" value="Endo/exonu/phosph_ase_sf"/>
</dbReference>
<evidence type="ECO:0000313" key="5">
    <source>
        <dbReference type="Proteomes" id="UP001249020"/>
    </source>
</evidence>
<feature type="domain" description="Endonuclease/exonuclease/phosphatase" evidence="3">
    <location>
        <begin position="63"/>
        <end position="384"/>
    </location>
</feature>
<evidence type="ECO:0000259" key="3">
    <source>
        <dbReference type="Pfam" id="PF03372"/>
    </source>
</evidence>
<feature type="signal peptide" evidence="2">
    <location>
        <begin position="1"/>
        <end position="17"/>
    </location>
</feature>
<feature type="chain" id="PRO_5043342370" evidence="2">
    <location>
        <begin position="18"/>
        <end position="394"/>
    </location>
</feature>
<evidence type="ECO:0000256" key="2">
    <source>
        <dbReference type="SAM" id="SignalP"/>
    </source>
</evidence>
<dbReference type="Pfam" id="PF03372">
    <property type="entry name" value="Exo_endo_phos"/>
    <property type="match status" value="1"/>
</dbReference>
<keyword evidence="4" id="KW-0255">Endonuclease</keyword>
<dbReference type="Proteomes" id="UP001249020">
    <property type="component" value="Unassembled WGS sequence"/>
</dbReference>
<comment type="caution">
    <text evidence="4">The sequence shown here is derived from an EMBL/GenBank/DDBJ whole genome shotgun (WGS) entry which is preliminary data.</text>
</comment>
<keyword evidence="4" id="KW-0540">Nuclease</keyword>
<sequence>MKYSLLLCAITMSFCFASPAKSNDRKKIRLAVFNVSMEASNYVERGQEPQGNELSKHLQSGQHSQIKNIAEIIQGIRPDIILLNEFDYSANAPQDIAWFIENYLNQAHAGLDSIDYPYAYSAPVNTGVDSGLDLDRDGVASGVRQDAFGFGLYPGHYGMAILSKYPIKTQDVRTFQYFLWKDMPGNLLNDVINEDGSHYYSEEARDILRLSSKSHWDVPIQIGDKTIHLLASHPTPPSFDGFEDRNGKRNHDEIRFWVDYITGSTKASYITDDQGKQGGLTGDHFIVAGDLNSSPNEGSSIKRGIIDLLNHPLVNDSKAPTSEGGEQHSPDNPYSASHTAAWRSRVDYVLPSTGLNVYDSGVFWPKREDPLFRLVEDRKSSSDHRLVWIDLMLD</sequence>
<protein>
    <submittedName>
        <fullName evidence="4">Endonuclease/exonuclease/phosphatase family protein</fullName>
    </submittedName>
</protein>
<accession>A0AAW8R8T6</accession>
<proteinExistence type="predicted"/>
<dbReference type="Gene3D" id="3.60.10.10">
    <property type="entry name" value="Endonuclease/exonuclease/phosphatase"/>
    <property type="match status" value="1"/>
</dbReference>
<name>A0AAW8R8T6_9ALTE</name>
<organism evidence="4 5">
    <name type="scientific">Brumicola blandensis</name>
    <dbReference type="NCBI Taxonomy" id="3075611"/>
    <lineage>
        <taxon>Bacteria</taxon>
        <taxon>Pseudomonadati</taxon>
        <taxon>Pseudomonadota</taxon>
        <taxon>Gammaproteobacteria</taxon>
        <taxon>Alteromonadales</taxon>
        <taxon>Alteromonadaceae</taxon>
        <taxon>Brumicola</taxon>
    </lineage>
</organism>